<dbReference type="InterPro" id="IPR000551">
    <property type="entry name" value="MerR-type_HTH_dom"/>
</dbReference>
<dbReference type="PANTHER" id="PTHR30204:SF16">
    <property type="entry name" value="HTH-TYPE TRANSCRIPTIONAL REGULATOR CUER"/>
    <property type="match status" value="1"/>
</dbReference>
<accession>A0A553JPT9</accession>
<evidence type="ECO:0000256" key="7">
    <source>
        <dbReference type="ARBA" id="ARBA00023163"/>
    </source>
</evidence>
<keyword evidence="7" id="KW-0804">Transcription</keyword>
<dbReference type="Proteomes" id="UP000318126">
    <property type="component" value="Unassembled WGS sequence"/>
</dbReference>
<evidence type="ECO:0000256" key="3">
    <source>
        <dbReference type="ARBA" id="ARBA00023008"/>
    </source>
</evidence>
<evidence type="ECO:0000256" key="8">
    <source>
        <dbReference type="ARBA" id="ARBA00031472"/>
    </source>
</evidence>
<dbReference type="PROSITE" id="PS50937">
    <property type="entry name" value="HTH_MERR_2"/>
    <property type="match status" value="1"/>
</dbReference>
<dbReference type="InterPro" id="IPR015358">
    <property type="entry name" value="Tscrpt_reg_MerR_DNA-bd"/>
</dbReference>
<dbReference type="InterPro" id="IPR047057">
    <property type="entry name" value="MerR_fam"/>
</dbReference>
<dbReference type="PANTHER" id="PTHR30204">
    <property type="entry name" value="REDOX-CYCLING DRUG-SENSING TRANSCRIPTIONAL ACTIVATOR SOXR"/>
    <property type="match status" value="1"/>
</dbReference>
<comment type="caution">
    <text evidence="11">The sequence shown here is derived from an EMBL/GenBank/DDBJ whole genome shotgun (WGS) entry which is preliminary data.</text>
</comment>
<dbReference type="Gene3D" id="1.10.1660.10">
    <property type="match status" value="1"/>
</dbReference>
<evidence type="ECO:0000259" key="10">
    <source>
        <dbReference type="PROSITE" id="PS50937"/>
    </source>
</evidence>
<evidence type="ECO:0000313" key="11">
    <source>
        <dbReference type="EMBL" id="TRY14494.1"/>
    </source>
</evidence>
<keyword evidence="4" id="KW-0805">Transcription regulation</keyword>
<dbReference type="OrthoDB" id="9802039at2"/>
<feature type="domain" description="HTH merR-type" evidence="10">
    <location>
        <begin position="1"/>
        <end position="68"/>
    </location>
</feature>
<dbReference type="EMBL" id="VKGK01000010">
    <property type="protein sequence ID" value="TRY14494.1"/>
    <property type="molecule type" value="Genomic_DNA"/>
</dbReference>
<dbReference type="RefSeq" id="WP_144040110.1">
    <property type="nucleotide sequence ID" value="NZ_BMPL01000008.1"/>
</dbReference>
<evidence type="ECO:0000256" key="5">
    <source>
        <dbReference type="ARBA" id="ARBA00023125"/>
    </source>
</evidence>
<evidence type="ECO:0000313" key="12">
    <source>
        <dbReference type="Proteomes" id="UP000318126"/>
    </source>
</evidence>
<dbReference type="SMART" id="SM00422">
    <property type="entry name" value="HTH_MERR"/>
    <property type="match status" value="1"/>
</dbReference>
<keyword evidence="5" id="KW-0238">DNA-binding</keyword>
<dbReference type="Pfam" id="PF00376">
    <property type="entry name" value="MerR"/>
    <property type="match status" value="1"/>
</dbReference>
<sequence length="132" mass="14842">MKIGEVAKLTGLSVKSIRYYHDINLVHGVKGENGYREYDTPQVNSLKFIHHCRELGFSLDDCRSLLDLKLDNLRDAEEVKALAREHLQEISQRIIKLQTLETQLSQLVKDCRGGAQPDCAILTGLSCSTTTN</sequence>
<evidence type="ECO:0000256" key="6">
    <source>
        <dbReference type="ARBA" id="ARBA00023159"/>
    </source>
</evidence>
<reference evidence="12" key="1">
    <citation type="submission" date="2019-07" db="EMBL/GenBank/DDBJ databases">
        <title>Shewanella sp. YLB-08 draft genomic sequence.</title>
        <authorList>
            <person name="Yu L."/>
        </authorList>
    </citation>
    <scope>NUCLEOTIDE SEQUENCE [LARGE SCALE GENOMIC DNA]</scope>
    <source>
        <strain evidence="12">JCM 20706</strain>
    </source>
</reference>
<protein>
    <recommendedName>
        <fullName evidence="2">HTH-type transcriptional regulator CueR</fullName>
    </recommendedName>
    <alternativeName>
        <fullName evidence="9">Copper efflux regulator</fullName>
    </alternativeName>
    <alternativeName>
        <fullName evidence="8">Copper export regulator</fullName>
    </alternativeName>
</protein>
<gene>
    <name evidence="11" type="ORF">FN961_10370</name>
</gene>
<evidence type="ECO:0000256" key="1">
    <source>
        <dbReference type="ARBA" id="ARBA00011738"/>
    </source>
</evidence>
<keyword evidence="12" id="KW-1185">Reference proteome</keyword>
<keyword evidence="3" id="KW-0186">Copper</keyword>
<dbReference type="SUPFAM" id="SSF46955">
    <property type="entry name" value="Putative DNA-binding domain"/>
    <property type="match status" value="1"/>
</dbReference>
<evidence type="ECO:0000256" key="2">
    <source>
        <dbReference type="ARBA" id="ARBA00017250"/>
    </source>
</evidence>
<dbReference type="Pfam" id="PF09278">
    <property type="entry name" value="MerR-DNA-bind"/>
    <property type="match status" value="1"/>
</dbReference>
<comment type="subunit">
    <text evidence="1">Homodimer.</text>
</comment>
<evidence type="ECO:0000256" key="9">
    <source>
        <dbReference type="ARBA" id="ARBA00032335"/>
    </source>
</evidence>
<keyword evidence="6" id="KW-0010">Activator</keyword>
<name>A0A553JPT9_SHEHA</name>
<dbReference type="AlphaFoldDB" id="A0A553JPT9"/>
<organism evidence="11 12">
    <name type="scientific">Shewanella hanedai</name>
    <name type="common">Alteromonas hanedai</name>
    <dbReference type="NCBI Taxonomy" id="25"/>
    <lineage>
        <taxon>Bacteria</taxon>
        <taxon>Pseudomonadati</taxon>
        <taxon>Pseudomonadota</taxon>
        <taxon>Gammaproteobacteria</taxon>
        <taxon>Alteromonadales</taxon>
        <taxon>Shewanellaceae</taxon>
        <taxon>Shewanella</taxon>
    </lineage>
</organism>
<dbReference type="GO" id="GO:0003677">
    <property type="term" value="F:DNA binding"/>
    <property type="evidence" value="ECO:0007669"/>
    <property type="project" value="UniProtKB-KW"/>
</dbReference>
<dbReference type="PRINTS" id="PR00040">
    <property type="entry name" value="HTHMERR"/>
</dbReference>
<proteinExistence type="predicted"/>
<evidence type="ECO:0000256" key="4">
    <source>
        <dbReference type="ARBA" id="ARBA00023015"/>
    </source>
</evidence>
<dbReference type="GO" id="GO:0003700">
    <property type="term" value="F:DNA-binding transcription factor activity"/>
    <property type="evidence" value="ECO:0007669"/>
    <property type="project" value="InterPro"/>
</dbReference>
<dbReference type="InterPro" id="IPR009061">
    <property type="entry name" value="DNA-bd_dom_put_sf"/>
</dbReference>